<protein>
    <submittedName>
        <fullName evidence="1">Uncharacterized protein</fullName>
    </submittedName>
</protein>
<evidence type="ECO:0000313" key="1">
    <source>
        <dbReference type="EMBL" id="PXF42220.1"/>
    </source>
</evidence>
<organism evidence="1 2">
    <name type="scientific">Gracilariopsis chorda</name>
    <dbReference type="NCBI Taxonomy" id="448386"/>
    <lineage>
        <taxon>Eukaryota</taxon>
        <taxon>Rhodophyta</taxon>
        <taxon>Florideophyceae</taxon>
        <taxon>Rhodymeniophycidae</taxon>
        <taxon>Gracilariales</taxon>
        <taxon>Gracilariaceae</taxon>
        <taxon>Gracilariopsis</taxon>
    </lineage>
</organism>
<reference evidence="1 2" key="1">
    <citation type="journal article" date="2018" name="Mol. Biol. Evol.">
        <title>Analysis of the draft genome of the red seaweed Gracilariopsis chorda provides insights into genome size evolution in Rhodophyta.</title>
        <authorList>
            <person name="Lee J."/>
            <person name="Yang E.C."/>
            <person name="Graf L."/>
            <person name="Yang J.H."/>
            <person name="Qiu H."/>
            <person name="Zel Zion U."/>
            <person name="Chan C.X."/>
            <person name="Stephens T.G."/>
            <person name="Weber A.P.M."/>
            <person name="Boo G.H."/>
            <person name="Boo S.M."/>
            <person name="Kim K.M."/>
            <person name="Shin Y."/>
            <person name="Jung M."/>
            <person name="Lee S.J."/>
            <person name="Yim H.S."/>
            <person name="Lee J.H."/>
            <person name="Bhattacharya D."/>
            <person name="Yoon H.S."/>
        </authorList>
    </citation>
    <scope>NUCLEOTIDE SEQUENCE [LARGE SCALE GENOMIC DNA]</scope>
    <source>
        <strain evidence="1 2">SKKU-2015</strain>
        <tissue evidence="1">Whole body</tissue>
    </source>
</reference>
<accession>A0A2V3IM72</accession>
<evidence type="ECO:0000313" key="2">
    <source>
        <dbReference type="Proteomes" id="UP000247409"/>
    </source>
</evidence>
<proteinExistence type="predicted"/>
<dbReference type="AlphaFoldDB" id="A0A2V3IM72"/>
<gene>
    <name evidence="1" type="ORF">BWQ96_08048</name>
</gene>
<name>A0A2V3IM72_9FLOR</name>
<dbReference type="Proteomes" id="UP000247409">
    <property type="component" value="Unassembled WGS sequence"/>
</dbReference>
<sequence>MDFMNEDEDVLYSSVQRSRPGRKVLSYIYDFRMPRYAAVMVDVINFIWNNGTDGRRGNTLMGVTILKMKHLVRRWFMGRSSEELRQIHLHIDDPTCTMNQKQNEQERRDHVRDMNMETKQRADEELKRSGFPLPLETPWGNLMRSSSCRDSIASLHLFCGAVAGTELAREFERDVDILIHGGCFSFSPECISKEATELTCELATKYERFPIPRDGEVVLRAKARNGFEMQNKVVSSDDSERDFISVPRERSMVFGKRSGLRLSEVCVTHGESETWFVATFKHFVIPLLVDDEHGNEATHIKKASCLIVSMDTDVTVILTLAHFMRDRNVIHLLRDCVIDIDALCRRMMGYGLSTKMLACTYVLAGRD</sequence>
<dbReference type="EMBL" id="NBIV01000172">
    <property type="protein sequence ID" value="PXF42220.1"/>
    <property type="molecule type" value="Genomic_DNA"/>
</dbReference>
<comment type="caution">
    <text evidence="1">The sequence shown here is derived from an EMBL/GenBank/DDBJ whole genome shotgun (WGS) entry which is preliminary data.</text>
</comment>
<keyword evidence="2" id="KW-1185">Reference proteome</keyword>